<name>A0ABX0K1X7_9PROT</name>
<evidence type="ECO:0000313" key="3">
    <source>
        <dbReference type="Proteomes" id="UP000631653"/>
    </source>
</evidence>
<reference evidence="2 3" key="1">
    <citation type="journal article" date="2020" name="Int. J. Syst. Evol. Microbiol.">
        <title>Novel acetic acid bacteria from cider fermentations: Acetobacter conturbans sp. nov. and Acetobacter fallax sp. nov.</title>
        <authorList>
            <person name="Sombolestani A.S."/>
            <person name="Cleenwerck I."/>
            <person name="Cnockaert M."/>
            <person name="Borremans W."/>
            <person name="Wieme A.D."/>
            <person name="De Vuyst L."/>
            <person name="Vandamme P."/>
        </authorList>
    </citation>
    <scope>NUCLEOTIDE SEQUENCE [LARGE SCALE GENOMIC DNA]</scope>
    <source>
        <strain evidence="2 3">LMG 1627</strain>
    </source>
</reference>
<protein>
    <recommendedName>
        <fullName evidence="4">DUF4760 domain-containing protein</fullName>
    </recommendedName>
</protein>
<evidence type="ECO:0000313" key="2">
    <source>
        <dbReference type="EMBL" id="NHN89633.1"/>
    </source>
</evidence>
<evidence type="ECO:0008006" key="4">
    <source>
        <dbReference type="Google" id="ProtNLM"/>
    </source>
</evidence>
<gene>
    <name evidence="2" type="ORF">GOB81_13530</name>
</gene>
<dbReference type="Proteomes" id="UP000631653">
    <property type="component" value="Unassembled WGS sequence"/>
</dbReference>
<sequence length="218" mass="24819">MSDVVVHLAGSDLTALLDHIPTATVSGWQTFVAVGTPIVTAATSIITACVLIANRKLTKDLAESNIILAKENKEISEKKLNLDMFNKRCEYIIPVIKNSLMCINFLDLVKKGDESAKEEIFNCRLYMKENEDVIRCLLSTETRRYFDAMYDGMRKCFHGKEANIYKFFDSSELSSHYFGALCDNIEKFRKLYNLFLLSLYKNEFSGLGIVLIKENQPE</sequence>
<keyword evidence="1" id="KW-0812">Transmembrane</keyword>
<proteinExistence type="predicted"/>
<organism evidence="2 3">
    <name type="scientific">Acetobacter conturbans</name>
    <dbReference type="NCBI Taxonomy" id="1737472"/>
    <lineage>
        <taxon>Bacteria</taxon>
        <taxon>Pseudomonadati</taxon>
        <taxon>Pseudomonadota</taxon>
        <taxon>Alphaproteobacteria</taxon>
        <taxon>Acetobacterales</taxon>
        <taxon>Acetobacteraceae</taxon>
        <taxon>Acetobacter</taxon>
    </lineage>
</organism>
<dbReference type="EMBL" id="WOSY01000015">
    <property type="protein sequence ID" value="NHN89633.1"/>
    <property type="molecule type" value="Genomic_DNA"/>
</dbReference>
<keyword evidence="1" id="KW-0472">Membrane</keyword>
<feature type="transmembrane region" description="Helical" evidence="1">
    <location>
        <begin position="31"/>
        <end position="53"/>
    </location>
</feature>
<evidence type="ECO:0000256" key="1">
    <source>
        <dbReference type="SAM" id="Phobius"/>
    </source>
</evidence>
<keyword evidence="3" id="KW-1185">Reference proteome</keyword>
<keyword evidence="1" id="KW-1133">Transmembrane helix</keyword>
<dbReference type="RefSeq" id="WP_173570962.1">
    <property type="nucleotide sequence ID" value="NZ_WOSY01000015.1"/>
</dbReference>
<comment type="caution">
    <text evidence="2">The sequence shown here is derived from an EMBL/GenBank/DDBJ whole genome shotgun (WGS) entry which is preliminary data.</text>
</comment>
<accession>A0ABX0K1X7</accession>